<name>A0ABN9WUL1_9DINO</name>
<comment type="caution">
    <text evidence="2">The sequence shown here is derived from an EMBL/GenBank/DDBJ whole genome shotgun (WGS) entry which is preliminary data.</text>
</comment>
<dbReference type="Proteomes" id="UP001189429">
    <property type="component" value="Unassembled WGS sequence"/>
</dbReference>
<evidence type="ECO:0000256" key="1">
    <source>
        <dbReference type="SAM" id="MobiDB-lite"/>
    </source>
</evidence>
<protein>
    <submittedName>
        <fullName evidence="2">Uncharacterized protein</fullName>
    </submittedName>
</protein>
<keyword evidence="3" id="KW-1185">Reference proteome</keyword>
<evidence type="ECO:0000313" key="3">
    <source>
        <dbReference type="Proteomes" id="UP001189429"/>
    </source>
</evidence>
<feature type="compositionally biased region" description="Basic and acidic residues" evidence="1">
    <location>
        <begin position="143"/>
        <end position="161"/>
    </location>
</feature>
<sequence length="183" mass="20596">MKRPTWLLCPHAPSRGGRRPQEVAGEGRVRMKHVTRRGAAVWSSLEGPRQLRHAHLRLQAERRATRQANAVLNRERIRHRAAMHSALTLRRVLCTGCCKQWAPRVLRHDRLSVRAPRPVTVGGRARAKGTREGTPPACGPHAYPRETEGARKRATRRGRETGRKRRKGRSTGTQVAQADADTD</sequence>
<organism evidence="2 3">
    <name type="scientific">Prorocentrum cordatum</name>
    <dbReference type="NCBI Taxonomy" id="2364126"/>
    <lineage>
        <taxon>Eukaryota</taxon>
        <taxon>Sar</taxon>
        <taxon>Alveolata</taxon>
        <taxon>Dinophyceae</taxon>
        <taxon>Prorocentrales</taxon>
        <taxon>Prorocentraceae</taxon>
        <taxon>Prorocentrum</taxon>
    </lineage>
</organism>
<accession>A0ABN9WUL1</accession>
<reference evidence="2" key="1">
    <citation type="submission" date="2023-10" db="EMBL/GenBank/DDBJ databases">
        <authorList>
            <person name="Chen Y."/>
            <person name="Shah S."/>
            <person name="Dougan E. K."/>
            <person name="Thang M."/>
            <person name="Chan C."/>
        </authorList>
    </citation>
    <scope>NUCLEOTIDE SEQUENCE [LARGE SCALE GENOMIC DNA]</scope>
</reference>
<dbReference type="EMBL" id="CAUYUJ010019147">
    <property type="protein sequence ID" value="CAK0888899.1"/>
    <property type="molecule type" value="Genomic_DNA"/>
</dbReference>
<gene>
    <name evidence="2" type="ORF">PCOR1329_LOCUS69587</name>
</gene>
<feature type="non-terminal residue" evidence="2">
    <location>
        <position position="183"/>
    </location>
</feature>
<evidence type="ECO:0000313" key="2">
    <source>
        <dbReference type="EMBL" id="CAK0888899.1"/>
    </source>
</evidence>
<feature type="region of interest" description="Disordered" evidence="1">
    <location>
        <begin position="117"/>
        <end position="183"/>
    </location>
</feature>
<proteinExistence type="predicted"/>